<organism evidence="1 2">
    <name type="scientific">Actinoalloteichus hoggarensis</name>
    <dbReference type="NCBI Taxonomy" id="1470176"/>
    <lineage>
        <taxon>Bacteria</taxon>
        <taxon>Bacillati</taxon>
        <taxon>Actinomycetota</taxon>
        <taxon>Actinomycetes</taxon>
        <taxon>Pseudonocardiales</taxon>
        <taxon>Pseudonocardiaceae</taxon>
        <taxon>Actinoalloteichus</taxon>
    </lineage>
</organism>
<evidence type="ECO:0000313" key="2">
    <source>
        <dbReference type="Proteomes" id="UP000204221"/>
    </source>
</evidence>
<evidence type="ECO:0000313" key="1">
    <source>
        <dbReference type="EMBL" id="ASO18928.1"/>
    </source>
</evidence>
<keyword evidence="2" id="KW-1185">Reference proteome</keyword>
<reference evidence="1 2" key="1">
    <citation type="submission" date="2017-07" db="EMBL/GenBank/DDBJ databases">
        <title>Complete genome sequence of Actinoalloteichus hoggarensis DSM 45943, type strain of Actinoalloteichus hoggarensis.</title>
        <authorList>
            <person name="Ruckert C."/>
            <person name="Nouioui I."/>
            <person name="Willmese J."/>
            <person name="van Wezel G."/>
            <person name="Klenk H.-P."/>
            <person name="Kalinowski J."/>
            <person name="Zotchev S.B."/>
        </authorList>
    </citation>
    <scope>NUCLEOTIDE SEQUENCE [LARGE SCALE GENOMIC DNA]</scope>
    <source>
        <strain evidence="1 2">DSM 45943</strain>
    </source>
</reference>
<dbReference type="AlphaFoldDB" id="A0A221VZK6"/>
<protein>
    <submittedName>
        <fullName evidence="1">Uncharacterized protein</fullName>
    </submittedName>
</protein>
<dbReference type="SUPFAM" id="SSF47413">
    <property type="entry name" value="lambda repressor-like DNA-binding domains"/>
    <property type="match status" value="1"/>
</dbReference>
<gene>
    <name evidence="1" type="ORF">AHOG_06380</name>
</gene>
<sequence length="250" mass="29015">MPNERLRDALLRQGLNLDHVARAAKVDPKTVERWITKNRIPYPKHRHTIAAMVRESENYLWPDALPTERKAEVAVSEVIKVYPHRHAVPRELWSRLIDNAHEDIEILVYAGMFLTEYPKLIHQFREKAQGGTRIRLLFGDPVSREVTRRSEDEGIGKTTLAAKVRNALAFFRPLRDEPNIEIRCHGTTLYNSIYRFDDEMVVNTHLYGFQAAHAPALHLRRLSAGDLFENYSESLESVWKSAKEPKWAKE</sequence>
<dbReference type="InterPro" id="IPR010982">
    <property type="entry name" value="Lambda_DNA-bd_dom_sf"/>
</dbReference>
<dbReference type="Pfam" id="PF19319">
    <property type="entry name" value="DUF5919"/>
    <property type="match status" value="1"/>
</dbReference>
<dbReference type="GO" id="GO:0003677">
    <property type="term" value="F:DNA binding"/>
    <property type="evidence" value="ECO:0007669"/>
    <property type="project" value="InterPro"/>
</dbReference>
<dbReference type="EMBL" id="CP022521">
    <property type="protein sequence ID" value="ASO18928.1"/>
    <property type="molecule type" value="Genomic_DNA"/>
</dbReference>
<name>A0A221VZK6_9PSEU</name>
<dbReference type="OrthoDB" id="8438314at2"/>
<dbReference type="Proteomes" id="UP000204221">
    <property type="component" value="Chromosome"/>
</dbReference>
<dbReference type="KEGG" id="ahg:AHOG_06380"/>
<dbReference type="RefSeq" id="WP_093944211.1">
    <property type="nucleotide sequence ID" value="NZ_CP022521.1"/>
</dbReference>
<dbReference type="Gene3D" id="1.10.260.40">
    <property type="entry name" value="lambda repressor-like DNA-binding domains"/>
    <property type="match status" value="1"/>
</dbReference>
<proteinExistence type="predicted"/>
<dbReference type="InterPro" id="IPR045697">
    <property type="entry name" value="DUF5919"/>
</dbReference>
<accession>A0A221VZK6</accession>